<dbReference type="Proteomes" id="UP000003100">
    <property type="component" value="Unassembled WGS sequence"/>
</dbReference>
<organism evidence="2 3">
    <name type="scientific">Blautia hydrogenotrophica (strain DSM 10507 / JCM 14656 / S5a33)</name>
    <name type="common">Ruminococcus hydrogenotrophicus</name>
    <dbReference type="NCBI Taxonomy" id="476272"/>
    <lineage>
        <taxon>Bacteria</taxon>
        <taxon>Bacillati</taxon>
        <taxon>Bacillota</taxon>
        <taxon>Clostridia</taxon>
        <taxon>Lachnospirales</taxon>
        <taxon>Lachnospiraceae</taxon>
        <taxon>Blautia</taxon>
    </lineage>
</organism>
<dbReference type="RefSeq" id="WP_005945727.1">
    <property type="nucleotide sequence ID" value="NZ_CP136423.1"/>
</dbReference>
<proteinExistence type="predicted"/>
<dbReference type="eggNOG" id="ENOG5033BRY">
    <property type="taxonomic scope" value="Bacteria"/>
</dbReference>
<evidence type="ECO:0000256" key="1">
    <source>
        <dbReference type="SAM" id="MobiDB-lite"/>
    </source>
</evidence>
<evidence type="ECO:0000313" key="2">
    <source>
        <dbReference type="EMBL" id="EEG50619.1"/>
    </source>
</evidence>
<dbReference type="InterPro" id="IPR046313">
    <property type="entry name" value="DUF6465"/>
</dbReference>
<protein>
    <submittedName>
        <fullName evidence="2">Uncharacterized protein</fullName>
    </submittedName>
</protein>
<feature type="compositionally biased region" description="Basic and acidic residues" evidence="1">
    <location>
        <begin position="1"/>
        <end position="10"/>
    </location>
</feature>
<reference evidence="2 3" key="1">
    <citation type="submission" date="2009-01" db="EMBL/GenBank/DDBJ databases">
        <authorList>
            <person name="Fulton L."/>
            <person name="Clifton S."/>
            <person name="Fulton B."/>
            <person name="Xu J."/>
            <person name="Minx P."/>
            <person name="Pepin K.H."/>
            <person name="Johnson M."/>
            <person name="Bhonagiri V."/>
            <person name="Nash W.E."/>
            <person name="Mardis E.R."/>
            <person name="Wilson R.K."/>
        </authorList>
    </citation>
    <scope>NUCLEOTIDE SEQUENCE [LARGE SCALE GENOMIC DNA]</scope>
    <source>
        <strain evidence="3">DSM 10507 / JCM 14656 / S5a33</strain>
    </source>
</reference>
<comment type="caution">
    <text evidence="2">The sequence shown here is derived from an EMBL/GenBank/DDBJ whole genome shotgun (WGS) entry which is preliminary data.</text>
</comment>
<sequence length="115" mass="12709">MATRTKKAETKAATTTAAKAAPETKTTAQAAATPKKTTTRKTTRKAAPKLNTEVYIQFWGKEVYAKDIVSRIKDVWTNEMGKKESELLDLKVYIKPEENAAHYVINGDTMGCISL</sequence>
<dbReference type="GeneID" id="86821741"/>
<dbReference type="HOGENOM" id="CLU_111138_3_1_9"/>
<dbReference type="Pfam" id="PF20069">
    <property type="entry name" value="DUF6465"/>
    <property type="match status" value="1"/>
</dbReference>
<feature type="region of interest" description="Disordered" evidence="1">
    <location>
        <begin position="1"/>
        <end position="46"/>
    </location>
</feature>
<name>C0CI31_BLAHS</name>
<dbReference type="PATRIC" id="fig|476272.21.peg.3501"/>
<dbReference type="AlphaFoldDB" id="C0CI31"/>
<gene>
    <name evidence="2" type="ORF">RUMHYD_00495</name>
</gene>
<feature type="compositionally biased region" description="Low complexity" evidence="1">
    <location>
        <begin position="11"/>
        <end position="36"/>
    </location>
</feature>
<dbReference type="EMBL" id="ACBZ01000017">
    <property type="protein sequence ID" value="EEG50619.1"/>
    <property type="molecule type" value="Genomic_DNA"/>
</dbReference>
<keyword evidence="3" id="KW-1185">Reference proteome</keyword>
<feature type="compositionally biased region" description="Basic residues" evidence="1">
    <location>
        <begin position="37"/>
        <end position="46"/>
    </location>
</feature>
<evidence type="ECO:0000313" key="3">
    <source>
        <dbReference type="Proteomes" id="UP000003100"/>
    </source>
</evidence>
<reference evidence="2 3" key="2">
    <citation type="submission" date="2009-02" db="EMBL/GenBank/DDBJ databases">
        <title>Draft genome sequence of Blautia hydrogenotrophica DSM 10507 (Ruminococcus hydrogenotrophicus DSM 10507).</title>
        <authorList>
            <person name="Sudarsanam P."/>
            <person name="Ley R."/>
            <person name="Guruge J."/>
            <person name="Turnbaugh P.J."/>
            <person name="Mahowald M."/>
            <person name="Liep D."/>
            <person name="Gordon J."/>
        </authorList>
    </citation>
    <scope>NUCLEOTIDE SEQUENCE [LARGE SCALE GENOMIC DNA]</scope>
    <source>
        <strain evidence="3">DSM 10507 / JCM 14656 / S5a33</strain>
    </source>
</reference>
<accession>C0CI31</accession>